<name>A0A9W7T5F3_TRIRA</name>
<evidence type="ECO:0000313" key="2">
    <source>
        <dbReference type="EMBL" id="KAI7791052.1"/>
    </source>
</evidence>
<comment type="caution">
    <text evidence="2">The sequence shown here is derived from an EMBL/GenBank/DDBJ whole genome shotgun (WGS) entry which is preliminary data.</text>
</comment>
<dbReference type="AlphaFoldDB" id="A0A9W7T5F3"/>
<protein>
    <submittedName>
        <fullName evidence="2">Uncharacterized protein</fullName>
    </submittedName>
</protein>
<sequence>MLPSPVGTRRPTCKTLPAWCALSRWESRGPLPSAKHCDNARQRAKRTEEFFEFCQHRYGPHFFDTMSPADVLILFLTELYSRNLKVTTVRHYLIYIRIFCSYAVDSSEKHASVNEAKLRHLKRACLYQMKQIRGEVQALRTDTRAEKLAVIISRESLCKFLRSSHGKIPRLIELFAREQTFGILLLLQGMLSGYMSVMSGHRRCVLINMKADEVNPVSDEMGSINVLVVNAAHAPVRQEPRHRPVKPPPPASFDGVGFSANLTPPVLSGQNVRKQESPSGQHPEHLRQISFHFHQEMVAVAAPLAQAVPTKVNHQDVWIRIPGPQGAQCWEKIILSAIPGDAAAKTQVPFQMIITEVRLQFTDVRAAQNPDVRCTLLSHLCNSVWELGFGCIYDPLFHTAPSDVWQDNMAHYDSSSDRAGICIA</sequence>
<dbReference type="EMBL" id="JAFHDT010000025">
    <property type="protein sequence ID" value="KAI7791052.1"/>
    <property type="molecule type" value="Genomic_DNA"/>
</dbReference>
<evidence type="ECO:0000256" key="1">
    <source>
        <dbReference type="ARBA" id="ARBA00023125"/>
    </source>
</evidence>
<dbReference type="GO" id="GO:0003677">
    <property type="term" value="F:DNA binding"/>
    <property type="evidence" value="ECO:0007669"/>
    <property type="project" value="UniProtKB-KW"/>
</dbReference>
<accession>A0A9W7T5F3</accession>
<keyword evidence="1" id="KW-0238">DNA-binding</keyword>
<keyword evidence="3" id="KW-1185">Reference proteome</keyword>
<dbReference type="Gene3D" id="1.10.150.130">
    <property type="match status" value="1"/>
</dbReference>
<dbReference type="InterPro" id="IPR010998">
    <property type="entry name" value="Integrase_recombinase_N"/>
</dbReference>
<evidence type="ECO:0000313" key="3">
    <source>
        <dbReference type="Proteomes" id="UP001059041"/>
    </source>
</evidence>
<organism evidence="2 3">
    <name type="scientific">Triplophysa rosa</name>
    <name type="common">Cave loach</name>
    <dbReference type="NCBI Taxonomy" id="992332"/>
    <lineage>
        <taxon>Eukaryota</taxon>
        <taxon>Metazoa</taxon>
        <taxon>Chordata</taxon>
        <taxon>Craniata</taxon>
        <taxon>Vertebrata</taxon>
        <taxon>Euteleostomi</taxon>
        <taxon>Actinopterygii</taxon>
        <taxon>Neopterygii</taxon>
        <taxon>Teleostei</taxon>
        <taxon>Ostariophysi</taxon>
        <taxon>Cypriniformes</taxon>
        <taxon>Nemacheilidae</taxon>
        <taxon>Triplophysa</taxon>
    </lineage>
</organism>
<gene>
    <name evidence="2" type="ORF">IRJ41_008163</name>
</gene>
<dbReference type="Proteomes" id="UP001059041">
    <property type="component" value="Linkage Group LG25"/>
</dbReference>
<proteinExistence type="predicted"/>
<reference evidence="2" key="1">
    <citation type="submission" date="2021-02" db="EMBL/GenBank/DDBJ databases">
        <title>Comparative genomics reveals that relaxation of natural selection precedes convergent phenotypic evolution of cavefish.</title>
        <authorList>
            <person name="Peng Z."/>
        </authorList>
    </citation>
    <scope>NUCLEOTIDE SEQUENCE</scope>
    <source>
        <tissue evidence="2">Muscle</tissue>
    </source>
</reference>